<organism evidence="3 4">
    <name type="scientific">Microtetraspora glauca</name>
    <dbReference type="NCBI Taxonomy" id="1996"/>
    <lineage>
        <taxon>Bacteria</taxon>
        <taxon>Bacillati</taxon>
        <taxon>Actinomycetota</taxon>
        <taxon>Actinomycetes</taxon>
        <taxon>Streptosporangiales</taxon>
        <taxon>Streptosporangiaceae</taxon>
        <taxon>Microtetraspora</taxon>
    </lineage>
</organism>
<feature type="signal peptide" evidence="2">
    <location>
        <begin position="1"/>
        <end position="26"/>
    </location>
</feature>
<dbReference type="PROSITE" id="PS51257">
    <property type="entry name" value="PROKAR_LIPOPROTEIN"/>
    <property type="match status" value="1"/>
</dbReference>
<proteinExistence type="predicted"/>
<name>A0ABV3GC64_MICGL</name>
<evidence type="ECO:0008006" key="5">
    <source>
        <dbReference type="Google" id="ProtNLM"/>
    </source>
</evidence>
<feature type="region of interest" description="Disordered" evidence="1">
    <location>
        <begin position="24"/>
        <end position="52"/>
    </location>
</feature>
<dbReference type="Proteomes" id="UP001551675">
    <property type="component" value="Unassembled WGS sequence"/>
</dbReference>
<evidence type="ECO:0000256" key="1">
    <source>
        <dbReference type="SAM" id="MobiDB-lite"/>
    </source>
</evidence>
<feature type="compositionally biased region" description="Basic and acidic residues" evidence="1">
    <location>
        <begin position="35"/>
        <end position="50"/>
    </location>
</feature>
<sequence length="281" mass="30160">MPFRRLLAVAAVAGVAALLLSGCQNSGPGPAPSARPERSERSGRPERDARPGVTVEVVTTKKLYVDLDLKQRLQYVKVSGIGDPALSQKINERLRGAAEEILDDFQDDLKDLPMGEVREGSTLSSTATVGLRGPRVVSAYYRFSTDAPELGRVPFMTRTSLVIDLATGRELTVRDLLAPRVRTAEGTTDFARVLTRSGPGGRLCEESPPDTRPLQPKDIFSGKPEEHVVDVFPTAEGVTFTLALWKLGYPMSCNGQAITVPYTNLAGLLAPALGPSPHQGG</sequence>
<protein>
    <recommendedName>
        <fullName evidence="5">DUF3298 domain-containing protein</fullName>
    </recommendedName>
</protein>
<dbReference type="RefSeq" id="WP_358132077.1">
    <property type="nucleotide sequence ID" value="NZ_JBFALK010000005.1"/>
</dbReference>
<comment type="caution">
    <text evidence="3">The sequence shown here is derived from an EMBL/GenBank/DDBJ whole genome shotgun (WGS) entry which is preliminary data.</text>
</comment>
<dbReference type="EMBL" id="JBFALK010000005">
    <property type="protein sequence ID" value="MEV0969188.1"/>
    <property type="molecule type" value="Genomic_DNA"/>
</dbReference>
<evidence type="ECO:0000313" key="3">
    <source>
        <dbReference type="EMBL" id="MEV0969188.1"/>
    </source>
</evidence>
<evidence type="ECO:0000313" key="4">
    <source>
        <dbReference type="Proteomes" id="UP001551675"/>
    </source>
</evidence>
<evidence type="ECO:0000256" key="2">
    <source>
        <dbReference type="SAM" id="SignalP"/>
    </source>
</evidence>
<gene>
    <name evidence="3" type="ORF">AB0I59_11180</name>
</gene>
<feature type="chain" id="PRO_5045218435" description="DUF3298 domain-containing protein" evidence="2">
    <location>
        <begin position="27"/>
        <end position="281"/>
    </location>
</feature>
<keyword evidence="4" id="KW-1185">Reference proteome</keyword>
<feature type="region of interest" description="Disordered" evidence="1">
    <location>
        <begin position="196"/>
        <end position="216"/>
    </location>
</feature>
<keyword evidence="2" id="KW-0732">Signal</keyword>
<reference evidence="3 4" key="1">
    <citation type="submission" date="2024-06" db="EMBL/GenBank/DDBJ databases">
        <title>The Natural Products Discovery Center: Release of the First 8490 Sequenced Strains for Exploring Actinobacteria Biosynthetic Diversity.</title>
        <authorList>
            <person name="Kalkreuter E."/>
            <person name="Kautsar S.A."/>
            <person name="Yang D."/>
            <person name="Bader C.D."/>
            <person name="Teijaro C.N."/>
            <person name="Fluegel L."/>
            <person name="Davis C.M."/>
            <person name="Simpson J.R."/>
            <person name="Lauterbach L."/>
            <person name="Steele A.D."/>
            <person name="Gui C."/>
            <person name="Meng S."/>
            <person name="Li G."/>
            <person name="Viehrig K."/>
            <person name="Ye F."/>
            <person name="Su P."/>
            <person name="Kiefer A.F."/>
            <person name="Nichols A."/>
            <person name="Cepeda A.J."/>
            <person name="Yan W."/>
            <person name="Fan B."/>
            <person name="Jiang Y."/>
            <person name="Adhikari A."/>
            <person name="Zheng C.-J."/>
            <person name="Schuster L."/>
            <person name="Cowan T.M."/>
            <person name="Smanski M.J."/>
            <person name="Chevrette M.G."/>
            <person name="De Carvalho L.P.S."/>
            <person name="Shen B."/>
        </authorList>
    </citation>
    <scope>NUCLEOTIDE SEQUENCE [LARGE SCALE GENOMIC DNA]</scope>
    <source>
        <strain evidence="3 4">NPDC050100</strain>
    </source>
</reference>
<accession>A0ABV3GC64</accession>